<dbReference type="InterPro" id="IPR000150">
    <property type="entry name" value="Cof"/>
</dbReference>
<dbReference type="Gene3D" id="3.40.50.1000">
    <property type="entry name" value="HAD superfamily/HAD-like"/>
    <property type="match status" value="1"/>
</dbReference>
<dbReference type="PANTHER" id="PTHR10000">
    <property type="entry name" value="PHOSPHOSERINE PHOSPHATASE"/>
    <property type="match status" value="1"/>
</dbReference>
<dbReference type="GO" id="GO:0016791">
    <property type="term" value="F:phosphatase activity"/>
    <property type="evidence" value="ECO:0007669"/>
    <property type="project" value="UniProtKB-ARBA"/>
</dbReference>
<dbReference type="NCBIfam" id="TIGR01484">
    <property type="entry name" value="HAD-SF-IIB"/>
    <property type="match status" value="1"/>
</dbReference>
<dbReference type="InterPro" id="IPR036412">
    <property type="entry name" value="HAD-like_sf"/>
</dbReference>
<dbReference type="Gene3D" id="3.30.1240.10">
    <property type="match status" value="1"/>
</dbReference>
<dbReference type="GO" id="GO:0005829">
    <property type="term" value="C:cytosol"/>
    <property type="evidence" value="ECO:0007669"/>
    <property type="project" value="TreeGrafter"/>
</dbReference>
<dbReference type="PANTHER" id="PTHR10000:SF8">
    <property type="entry name" value="HAD SUPERFAMILY HYDROLASE-LIKE, TYPE 3"/>
    <property type="match status" value="1"/>
</dbReference>
<sequence length="270" mass="31162">MMYKLIAIDIDGTLLDKNKSVSQNTIKCIRALKQDYKIVLISARMPKAMRHIQSDLGIKDYPIVAYNGGLVLHQNKILSHTGIDFQTFSEVLKANHDLNLHLSLYHNDEWFAPQEDHWSRREVANTKVEPEFKSNEAVLEDWKMYNKEPHKIMCMGDEPKVEQFYQRLSQQHNDKLHLYRSKPTYIEMAPMQISKLSGLQVLLQKIYKDIKLDNILAYGDNYNDVEMIDKVGLGVAVDNAKDEVKAVADDFTQSNIENGVANHLQKLFNL</sequence>
<proteinExistence type="predicted"/>
<dbReference type="Proteomes" id="UP000306552">
    <property type="component" value="Unassembled WGS sequence"/>
</dbReference>
<dbReference type="SUPFAM" id="SSF56784">
    <property type="entry name" value="HAD-like"/>
    <property type="match status" value="1"/>
</dbReference>
<evidence type="ECO:0000313" key="1">
    <source>
        <dbReference type="EMBL" id="TKS56657.1"/>
    </source>
</evidence>
<dbReference type="SFLD" id="SFLDG01144">
    <property type="entry name" value="C2.B.4:_PGP_Like"/>
    <property type="match status" value="1"/>
</dbReference>
<accession>A0A4U5TR05</accession>
<dbReference type="EMBL" id="SWMU01000002">
    <property type="protein sequence ID" value="TKS56657.1"/>
    <property type="molecule type" value="Genomic_DNA"/>
</dbReference>
<comment type="caution">
    <text evidence="1">The sequence shown here is derived from an EMBL/GenBank/DDBJ whole genome shotgun (WGS) entry which is preliminary data.</text>
</comment>
<dbReference type="Pfam" id="PF08282">
    <property type="entry name" value="Hydrolase_3"/>
    <property type="match status" value="1"/>
</dbReference>
<evidence type="ECO:0000313" key="2">
    <source>
        <dbReference type="Proteomes" id="UP000306552"/>
    </source>
</evidence>
<dbReference type="InterPro" id="IPR006379">
    <property type="entry name" value="HAD-SF_hydro_IIB"/>
</dbReference>
<dbReference type="SFLD" id="SFLDS00003">
    <property type="entry name" value="Haloacid_Dehalogenase"/>
    <property type="match status" value="1"/>
</dbReference>
<dbReference type="InterPro" id="IPR023214">
    <property type="entry name" value="HAD_sf"/>
</dbReference>
<reference evidence="1 2" key="1">
    <citation type="submission" date="2019-04" db="EMBL/GenBank/DDBJ databases">
        <title>Psychroflexus halotolerans sp. nov., isolated from a marine solar saltern.</title>
        <authorList>
            <person name="Feng X."/>
        </authorList>
    </citation>
    <scope>NUCLEOTIDE SEQUENCE [LARGE SCALE GENOMIC DNA]</scope>
    <source>
        <strain evidence="1 2">WDS2C27</strain>
    </source>
</reference>
<dbReference type="OrthoDB" id="9814970at2"/>
<dbReference type="GO" id="GO:0000287">
    <property type="term" value="F:magnesium ion binding"/>
    <property type="evidence" value="ECO:0007669"/>
    <property type="project" value="TreeGrafter"/>
</dbReference>
<keyword evidence="2" id="KW-1185">Reference proteome</keyword>
<name>A0A4U5TR05_9FLAO</name>
<dbReference type="AlphaFoldDB" id="A0A4U5TR05"/>
<organism evidence="1 2">
    <name type="scientific">Mesohalobacter halotolerans</name>
    <dbReference type="NCBI Taxonomy" id="1883405"/>
    <lineage>
        <taxon>Bacteria</taxon>
        <taxon>Pseudomonadati</taxon>
        <taxon>Bacteroidota</taxon>
        <taxon>Flavobacteriia</taxon>
        <taxon>Flavobacteriales</taxon>
        <taxon>Flavobacteriaceae</taxon>
        <taxon>Mesohalobacter</taxon>
    </lineage>
</organism>
<dbReference type="NCBIfam" id="TIGR00099">
    <property type="entry name" value="Cof-subfamily"/>
    <property type="match status" value="1"/>
</dbReference>
<protein>
    <submittedName>
        <fullName evidence="1">HAD family phosphatase</fullName>
    </submittedName>
</protein>
<dbReference type="SFLD" id="SFLDG01140">
    <property type="entry name" value="C2.B:_Phosphomannomutase_and_P"/>
    <property type="match status" value="1"/>
</dbReference>
<dbReference type="CDD" id="cd07516">
    <property type="entry name" value="HAD_Pase"/>
    <property type="match status" value="1"/>
</dbReference>
<gene>
    <name evidence="1" type="ORF">FCN74_06405</name>
</gene>